<reference evidence="1 2" key="2">
    <citation type="journal article" date="2022" name="Mol. Ecol. Resour.">
        <title>The genomes of chicory, endive, great burdock and yacon provide insights into Asteraceae paleo-polyploidization history and plant inulin production.</title>
        <authorList>
            <person name="Fan W."/>
            <person name="Wang S."/>
            <person name="Wang H."/>
            <person name="Wang A."/>
            <person name="Jiang F."/>
            <person name="Liu H."/>
            <person name="Zhao H."/>
            <person name="Xu D."/>
            <person name="Zhang Y."/>
        </authorList>
    </citation>
    <scope>NUCLEOTIDE SEQUENCE [LARGE SCALE GENOMIC DNA]</scope>
    <source>
        <strain evidence="2">cv. Yunnan</strain>
        <tissue evidence="1">Leaves</tissue>
    </source>
</reference>
<evidence type="ECO:0000313" key="2">
    <source>
        <dbReference type="Proteomes" id="UP001056120"/>
    </source>
</evidence>
<organism evidence="1 2">
    <name type="scientific">Smallanthus sonchifolius</name>
    <dbReference type="NCBI Taxonomy" id="185202"/>
    <lineage>
        <taxon>Eukaryota</taxon>
        <taxon>Viridiplantae</taxon>
        <taxon>Streptophyta</taxon>
        <taxon>Embryophyta</taxon>
        <taxon>Tracheophyta</taxon>
        <taxon>Spermatophyta</taxon>
        <taxon>Magnoliopsida</taxon>
        <taxon>eudicotyledons</taxon>
        <taxon>Gunneridae</taxon>
        <taxon>Pentapetalae</taxon>
        <taxon>asterids</taxon>
        <taxon>campanulids</taxon>
        <taxon>Asterales</taxon>
        <taxon>Asteraceae</taxon>
        <taxon>Asteroideae</taxon>
        <taxon>Heliantheae alliance</taxon>
        <taxon>Millerieae</taxon>
        <taxon>Smallanthus</taxon>
    </lineage>
</organism>
<name>A0ACB9FUX0_9ASTR</name>
<dbReference type="EMBL" id="CM042033">
    <property type="protein sequence ID" value="KAI3774934.1"/>
    <property type="molecule type" value="Genomic_DNA"/>
</dbReference>
<keyword evidence="2" id="KW-1185">Reference proteome</keyword>
<dbReference type="Proteomes" id="UP001056120">
    <property type="component" value="Linkage Group LG16"/>
</dbReference>
<gene>
    <name evidence="1" type="ORF">L1987_49498</name>
</gene>
<accession>A0ACB9FUX0</accession>
<reference evidence="2" key="1">
    <citation type="journal article" date="2022" name="Mol. Ecol. Resour.">
        <title>The genomes of chicory, endive, great burdock and yacon provide insights into Asteraceae palaeo-polyploidization history and plant inulin production.</title>
        <authorList>
            <person name="Fan W."/>
            <person name="Wang S."/>
            <person name="Wang H."/>
            <person name="Wang A."/>
            <person name="Jiang F."/>
            <person name="Liu H."/>
            <person name="Zhao H."/>
            <person name="Xu D."/>
            <person name="Zhang Y."/>
        </authorList>
    </citation>
    <scope>NUCLEOTIDE SEQUENCE [LARGE SCALE GENOMIC DNA]</scope>
    <source>
        <strain evidence="2">cv. Yunnan</strain>
    </source>
</reference>
<comment type="caution">
    <text evidence="1">The sequence shown here is derived from an EMBL/GenBank/DDBJ whole genome shotgun (WGS) entry which is preliminary data.</text>
</comment>
<sequence>MPNRHGFFPEILRSGEGGDVDGPPPSLDLKFSQSFDYHEKELESEEGLQAMYDRWRDHHKVTEKSPERFNMFKETAQHVHSHNKMNKPYKLKINKFAAMSDEEFKSTYASNEGIGDLKMSPPCFPASEDTKQAPPKMDWREKNAVTPVKELRGCPYMPPAVAAIESVNAIKTGQLLTLSDQQVLDCYPYNGYSTLGVFDYVKEAGVGTAESYPYVGPRETCDKAKFVGNTECDNMKAVSEQPVVFLADAFGGPEFRSYSEGIYCGPCKGEWKVAMLLVGYDEAPDGTKYWIAKSAWGESWGEKGYIRIKRTPEGLCNMYAYNLYPTKSIETRNVEL</sequence>
<protein>
    <submittedName>
        <fullName evidence="1">Uncharacterized protein</fullName>
    </submittedName>
</protein>
<evidence type="ECO:0000313" key="1">
    <source>
        <dbReference type="EMBL" id="KAI3774934.1"/>
    </source>
</evidence>
<proteinExistence type="predicted"/>